<protein>
    <submittedName>
        <fullName evidence="2">Uncharacterized protein</fullName>
    </submittedName>
</protein>
<evidence type="ECO:0000256" key="1">
    <source>
        <dbReference type="SAM" id="Phobius"/>
    </source>
</evidence>
<feature type="transmembrane region" description="Helical" evidence="1">
    <location>
        <begin position="15"/>
        <end position="38"/>
    </location>
</feature>
<reference evidence="2" key="2">
    <citation type="submission" date="2023-04" db="EMBL/GenBank/DDBJ databases">
        <authorList>
            <person name="Bruccoleri R.E."/>
            <person name="Oakeley E.J."/>
            <person name="Faust A.-M."/>
            <person name="Dessus-Babus S."/>
            <person name="Altorfer M."/>
            <person name="Burckhardt D."/>
            <person name="Oertli M."/>
            <person name="Naumann U."/>
            <person name="Petersen F."/>
            <person name="Wong J."/>
        </authorList>
    </citation>
    <scope>NUCLEOTIDE SEQUENCE</scope>
    <source>
        <strain evidence="2">GSM-AAB239-AS_SAM_17_03QT</strain>
        <tissue evidence="2">Leaf</tissue>
    </source>
</reference>
<keyword evidence="3" id="KW-1185">Reference proteome</keyword>
<evidence type="ECO:0000313" key="2">
    <source>
        <dbReference type="EMBL" id="KAJ6817790.1"/>
    </source>
</evidence>
<name>A0AAX6FN85_IRIPA</name>
<keyword evidence="1" id="KW-0812">Transmembrane</keyword>
<evidence type="ECO:0000313" key="3">
    <source>
        <dbReference type="Proteomes" id="UP001140949"/>
    </source>
</evidence>
<sequence length="68" mass="7865">MSQPGIYQQIGRERLVSAFVECSSFIWILCLQVSFRFFSNFTRLIHNFNLWARAGICSGCRVLFGVQD</sequence>
<reference evidence="2" key="1">
    <citation type="journal article" date="2023" name="GigaByte">
        <title>Genome assembly of the bearded iris, Iris pallida Lam.</title>
        <authorList>
            <person name="Bruccoleri R.E."/>
            <person name="Oakeley E.J."/>
            <person name="Faust A.M.E."/>
            <person name="Altorfer M."/>
            <person name="Dessus-Babus S."/>
            <person name="Burckhardt D."/>
            <person name="Oertli M."/>
            <person name="Naumann U."/>
            <person name="Petersen F."/>
            <person name="Wong J."/>
        </authorList>
    </citation>
    <scope>NUCLEOTIDE SEQUENCE</scope>
    <source>
        <strain evidence="2">GSM-AAB239-AS_SAM_17_03QT</strain>
    </source>
</reference>
<comment type="caution">
    <text evidence="2">The sequence shown here is derived from an EMBL/GenBank/DDBJ whole genome shotgun (WGS) entry which is preliminary data.</text>
</comment>
<keyword evidence="1" id="KW-1133">Transmembrane helix</keyword>
<dbReference type="Proteomes" id="UP001140949">
    <property type="component" value="Unassembled WGS sequence"/>
</dbReference>
<dbReference type="EMBL" id="JANAVB010027598">
    <property type="protein sequence ID" value="KAJ6817790.1"/>
    <property type="molecule type" value="Genomic_DNA"/>
</dbReference>
<organism evidence="2 3">
    <name type="scientific">Iris pallida</name>
    <name type="common">Sweet iris</name>
    <dbReference type="NCBI Taxonomy" id="29817"/>
    <lineage>
        <taxon>Eukaryota</taxon>
        <taxon>Viridiplantae</taxon>
        <taxon>Streptophyta</taxon>
        <taxon>Embryophyta</taxon>
        <taxon>Tracheophyta</taxon>
        <taxon>Spermatophyta</taxon>
        <taxon>Magnoliopsida</taxon>
        <taxon>Liliopsida</taxon>
        <taxon>Asparagales</taxon>
        <taxon>Iridaceae</taxon>
        <taxon>Iridoideae</taxon>
        <taxon>Irideae</taxon>
        <taxon>Iris</taxon>
    </lineage>
</organism>
<dbReference type="AlphaFoldDB" id="A0AAX6FN85"/>
<keyword evidence="1" id="KW-0472">Membrane</keyword>
<proteinExistence type="predicted"/>
<accession>A0AAX6FN85</accession>
<gene>
    <name evidence="2" type="ORF">M6B38_409180</name>
</gene>